<sequence length="122" mass="14260">MNFDGIVNQVSEMIYEREPSLLERFGEKGKEKCREDNHHHMKHLQSAYELKQSVFFKDYALWLEGILTKHGMKTQHLIDNFKLIQTVLREEKGEHEQQAEAFTLYLSEAIAVLKGEPVKGEV</sequence>
<reference evidence="1 2" key="1">
    <citation type="submission" date="2018-05" db="EMBL/GenBank/DDBJ databases">
        <title>Freshwater and sediment microbial communities from various areas in North America, analyzing microbe dynamics in response to fracking.</title>
        <authorList>
            <person name="Lamendella R."/>
        </authorList>
    </citation>
    <scope>NUCLEOTIDE SEQUENCE [LARGE SCALE GENOMIC DNA]</scope>
    <source>
        <strain evidence="1 2">15_TX</strain>
    </source>
</reference>
<evidence type="ECO:0000313" key="1">
    <source>
        <dbReference type="EMBL" id="PWW28932.1"/>
    </source>
</evidence>
<protein>
    <submittedName>
        <fullName evidence="1">Uncharacterized protein</fullName>
    </submittedName>
</protein>
<evidence type="ECO:0000313" key="2">
    <source>
        <dbReference type="Proteomes" id="UP000247150"/>
    </source>
</evidence>
<comment type="caution">
    <text evidence="1">The sequence shown here is derived from an EMBL/GenBank/DDBJ whole genome shotgun (WGS) entry which is preliminary data.</text>
</comment>
<accession>A0A2V2ZZ16</accession>
<dbReference type="AlphaFoldDB" id="A0A2V2ZZ16"/>
<dbReference type="OrthoDB" id="2376384at2"/>
<dbReference type="Proteomes" id="UP000247150">
    <property type="component" value="Unassembled WGS sequence"/>
</dbReference>
<dbReference type="InterPro" id="IPR009050">
    <property type="entry name" value="Globin-like_sf"/>
</dbReference>
<name>A0A2V2ZZ16_9BACI</name>
<organism evidence="1 2">
    <name type="scientific">Cytobacillus oceanisediminis</name>
    <dbReference type="NCBI Taxonomy" id="665099"/>
    <lineage>
        <taxon>Bacteria</taxon>
        <taxon>Bacillati</taxon>
        <taxon>Bacillota</taxon>
        <taxon>Bacilli</taxon>
        <taxon>Bacillales</taxon>
        <taxon>Bacillaceae</taxon>
        <taxon>Cytobacillus</taxon>
    </lineage>
</organism>
<dbReference type="RefSeq" id="WP_110064963.1">
    <property type="nucleotide sequence ID" value="NZ_QGTW01000005.1"/>
</dbReference>
<dbReference type="SUPFAM" id="SSF46458">
    <property type="entry name" value="Globin-like"/>
    <property type="match status" value="1"/>
</dbReference>
<proteinExistence type="predicted"/>
<gene>
    <name evidence="1" type="ORF">DFO73_105169</name>
</gene>
<dbReference type="EMBL" id="QGTW01000005">
    <property type="protein sequence ID" value="PWW28932.1"/>
    <property type="molecule type" value="Genomic_DNA"/>
</dbReference>